<dbReference type="PANTHER" id="PTHR38605">
    <property type="entry name" value="ATPASE-RELATED"/>
    <property type="match status" value="1"/>
</dbReference>
<evidence type="ECO:0000313" key="2">
    <source>
        <dbReference type="Proteomes" id="UP000273022"/>
    </source>
</evidence>
<reference evidence="1 2" key="1">
    <citation type="submission" date="2018-09" db="EMBL/GenBank/DDBJ databases">
        <title>Phylogeny of the Shewanellaceae, and recommendation for two new genera, Pseudoshewanella and Parashewanella.</title>
        <authorList>
            <person name="Wang G."/>
        </authorList>
    </citation>
    <scope>NUCLEOTIDE SEQUENCE [LARGE SCALE GENOMIC DNA]</scope>
    <source>
        <strain evidence="1 2">KCTC 22492</strain>
    </source>
</reference>
<dbReference type="PIRSF" id="PIRSF019381">
    <property type="entry name" value="YcjX"/>
    <property type="match status" value="1"/>
</dbReference>
<dbReference type="EMBL" id="QYYH01000087">
    <property type="protein sequence ID" value="RJY11126.1"/>
    <property type="molecule type" value="Genomic_DNA"/>
</dbReference>
<dbReference type="OrthoDB" id="9777645at2"/>
<organism evidence="1 2">
    <name type="scientific">Parashewanella spongiae</name>
    <dbReference type="NCBI Taxonomy" id="342950"/>
    <lineage>
        <taxon>Bacteria</taxon>
        <taxon>Pseudomonadati</taxon>
        <taxon>Pseudomonadota</taxon>
        <taxon>Gammaproteobacteria</taxon>
        <taxon>Alteromonadales</taxon>
        <taxon>Shewanellaceae</taxon>
        <taxon>Parashewanella</taxon>
    </lineage>
</organism>
<accession>A0A3A6TSV3</accession>
<name>A0A3A6TSV3_9GAMM</name>
<evidence type="ECO:0000313" key="1">
    <source>
        <dbReference type="EMBL" id="RJY11126.1"/>
    </source>
</evidence>
<dbReference type="InterPro" id="IPR027417">
    <property type="entry name" value="P-loop_NTPase"/>
</dbReference>
<keyword evidence="2" id="KW-1185">Reference proteome</keyword>
<gene>
    <name evidence="1" type="ORF">D5R81_13495</name>
</gene>
<dbReference type="Gene3D" id="3.40.50.300">
    <property type="entry name" value="P-loop containing nucleotide triphosphate hydrolases"/>
    <property type="match status" value="1"/>
</dbReference>
<dbReference type="Pfam" id="PF04317">
    <property type="entry name" value="DUF463"/>
    <property type="match status" value="1"/>
</dbReference>
<protein>
    <submittedName>
        <fullName evidence="1">YcjX family protein</fullName>
    </submittedName>
</protein>
<dbReference type="InterPro" id="IPR007413">
    <property type="entry name" value="YcjX-like"/>
</dbReference>
<dbReference type="SUPFAM" id="SSF52540">
    <property type="entry name" value="P-loop containing nucleoside triphosphate hydrolases"/>
    <property type="match status" value="1"/>
</dbReference>
<proteinExistence type="predicted"/>
<dbReference type="PANTHER" id="PTHR38605:SF1">
    <property type="entry name" value="ATPASE"/>
    <property type="match status" value="1"/>
</dbReference>
<dbReference type="Proteomes" id="UP000273022">
    <property type="component" value="Unassembled WGS sequence"/>
</dbReference>
<sequence length="481" mass="54971">MNFVSKTLTKAKKETKSVLRRSTDKHVRVAVTGLSGSGKTAFITGLVHQLLKAGITDQASSLPLWHVNREQRLYGVERELQPDLAISSFDYQGAINSLTDSPAKWPTSTRNISELRLAIHYQPESGVLSKFTDRSTVILDIIDYPGEWLLDLPLLDLSYTEWCQQQGDKKVLMQSSPYYKAFYQSLLQLDLQKKAETVEIEHVAKLYQTLLQDLFNERGYYLAQPGRMLLPGDLTGSPMVTWFPLLHLSPDELAKFDKESSKDSLYQVIQNRYQGYVEQVVTPFYRNHFCHFDRQVVLVDSLTALNQGQQQFNDMLQALSQIIQSFQFGKSNFLRRLFSPKIDKLLFAATKVDHITRNQQSNLLQLLNDMLRETRQKVSLKGCDVETMAISAIKATKHGMVESNGKKIEVVKGRKLGSYEQVTLFPGDVPKRLPKPDFWQQQGFQFLSFAPPKALEGEVQPELEHIRLDHLLQYLLGDKLE</sequence>
<dbReference type="RefSeq" id="WP_121854165.1">
    <property type="nucleotide sequence ID" value="NZ_CP037952.1"/>
</dbReference>
<comment type="caution">
    <text evidence="1">The sequence shown here is derived from an EMBL/GenBank/DDBJ whole genome shotgun (WGS) entry which is preliminary data.</text>
</comment>
<dbReference type="AlphaFoldDB" id="A0A3A6TSV3"/>